<keyword evidence="4" id="KW-1185">Reference proteome</keyword>
<keyword evidence="1" id="KW-0547">Nucleotide-binding</keyword>
<dbReference type="Pfam" id="PF07238">
    <property type="entry name" value="PilZ"/>
    <property type="match status" value="1"/>
</dbReference>
<organism evidence="3 4">
    <name type="scientific">Aeromonas simiae</name>
    <dbReference type="NCBI Taxonomy" id="218936"/>
    <lineage>
        <taxon>Bacteria</taxon>
        <taxon>Pseudomonadati</taxon>
        <taxon>Pseudomonadota</taxon>
        <taxon>Gammaproteobacteria</taxon>
        <taxon>Aeromonadales</taxon>
        <taxon>Aeromonadaceae</taxon>
        <taxon>Aeromonas</taxon>
    </lineage>
</organism>
<evidence type="ECO:0000259" key="2">
    <source>
        <dbReference type="Pfam" id="PF07238"/>
    </source>
</evidence>
<protein>
    <recommendedName>
        <fullName evidence="1">Cyclic diguanosine monophosphate-binding protein</fullName>
        <shortName evidence="1">c-di-GMP-binding protein</shortName>
    </recommendedName>
    <alternativeName>
        <fullName evidence="1">Pilz domain-containing protein</fullName>
    </alternativeName>
</protein>
<dbReference type="SUPFAM" id="SSF141371">
    <property type="entry name" value="PilZ domain-like"/>
    <property type="match status" value="1"/>
</dbReference>
<dbReference type="Proteomes" id="UP000594034">
    <property type="component" value="Chromosome"/>
</dbReference>
<accession>A0A5J6X3C0</accession>
<comment type="function">
    <text evidence="1">Binds the second messenger bis-(3'-5') cyclic dimeric guanosine monophosphate (c-di-GMP). Can bind two c-di-GMP molecules per monomer. May play a role in bacterial second-messenger regulated processes. Binding to c-di-GMP induces a conformational change of the C- and N-termini resulting in the exposure of a highly negative surface on one side of the protein to a possible effector protein.</text>
</comment>
<dbReference type="EMBL" id="CP040449">
    <property type="protein sequence ID" value="QFI56738.1"/>
    <property type="molecule type" value="Genomic_DNA"/>
</dbReference>
<gene>
    <name evidence="3" type="ORF">FE240_13755</name>
</gene>
<dbReference type="KEGG" id="asim:FE240_13755"/>
<dbReference type="Gene3D" id="2.40.10.220">
    <property type="entry name" value="predicted glycosyltransferase like domains"/>
    <property type="match status" value="1"/>
</dbReference>
<proteinExistence type="predicted"/>
<dbReference type="AlphaFoldDB" id="A0A5J6X3C0"/>
<keyword evidence="1" id="KW-0973">c-di-GMP</keyword>
<evidence type="ECO:0000313" key="3">
    <source>
        <dbReference type="EMBL" id="QFI56738.1"/>
    </source>
</evidence>
<name>A0A5J6X3C0_9GAMM</name>
<dbReference type="InterPro" id="IPR009875">
    <property type="entry name" value="PilZ_domain"/>
</dbReference>
<dbReference type="InterPro" id="IPR027021">
    <property type="entry name" value="C-di-GMP_BP_PA4608"/>
</dbReference>
<sequence length="130" mass="14895">MRERRRFQRIFYSAAAELSQNGESWPCELIDISLKGALVRCSHNQPSQQEGGKYLSFYLSESDISIKMAVELAHQEGEKLGFYCHHTDINSATHLRRMVELNLGCEELLFRELTQLLLDNNESSQPTDAC</sequence>
<dbReference type="RefSeq" id="WP_193004564.1">
    <property type="nucleotide sequence ID" value="NZ_CP040449.1"/>
</dbReference>
<evidence type="ECO:0000256" key="1">
    <source>
        <dbReference type="PIRNR" id="PIRNR028141"/>
    </source>
</evidence>
<dbReference type="GO" id="GO:0035438">
    <property type="term" value="F:cyclic-di-GMP binding"/>
    <property type="evidence" value="ECO:0007669"/>
    <property type="project" value="InterPro"/>
</dbReference>
<evidence type="ECO:0000313" key="4">
    <source>
        <dbReference type="Proteomes" id="UP000594034"/>
    </source>
</evidence>
<comment type="subunit">
    <text evidence="1">Monomer in both c-di-GMP-bound and free forms.</text>
</comment>
<dbReference type="PIRSF" id="PIRSF028141">
    <property type="entry name" value="C-di-GMP_BP_PA4608"/>
    <property type="match status" value="1"/>
</dbReference>
<feature type="domain" description="PilZ" evidence="2">
    <location>
        <begin position="3"/>
        <end position="100"/>
    </location>
</feature>
<reference evidence="3 4" key="1">
    <citation type="submission" date="2019-05" db="EMBL/GenBank/DDBJ databases">
        <title>OXA-830, a novel chromosomally encoded expanded-spectrum class D beta-lactamase in Aeromonas simiae.</title>
        <authorList>
            <person name="Zhou W."/>
            <person name="Chen Q."/>
        </authorList>
    </citation>
    <scope>NUCLEOTIDE SEQUENCE [LARGE SCALE GENOMIC DNA]</scope>
    <source>
        <strain evidence="3 4">A6</strain>
    </source>
</reference>